<name>A0ABX3EMM5_9BACL</name>
<protein>
    <submittedName>
        <fullName evidence="3">Acetyltransferase</fullName>
    </submittedName>
</protein>
<sequence length="224" mass="25446">MMKSSFTIEPMQAKYNRQVSQLLVHAFSGKFSPLTRMGEGDLALLFEELLDAFPGEQSSQRMVAIHEETVIGTLCLKWKPGAGVDTAEAPPSARLSEMRELARFGRWKVFKLLTALHVLSHEPQDGECYIADLSVHPLHRGKGTGKLLLQWAHAYAVCQPQWTFLSLHVSGSNAGAKRLYEQISFSTQEEQHRLLLYVLVREWKWEYMILPLEPTEHRAGEESL</sequence>
<dbReference type="Gene3D" id="3.40.630.30">
    <property type="match status" value="1"/>
</dbReference>
<keyword evidence="1" id="KW-0808">Transferase</keyword>
<dbReference type="InterPro" id="IPR016181">
    <property type="entry name" value="Acyl_CoA_acyltransferase"/>
</dbReference>
<dbReference type="PANTHER" id="PTHR13947:SF37">
    <property type="entry name" value="LD18367P"/>
    <property type="match status" value="1"/>
</dbReference>
<dbReference type="RefSeq" id="WP_074107968.1">
    <property type="nucleotide sequence ID" value="NZ_LVWI01000044.1"/>
</dbReference>
<proteinExistence type="predicted"/>
<gene>
    <name evidence="3" type="ORF">A3844_16125</name>
</gene>
<dbReference type="EMBL" id="LVWI01000044">
    <property type="protein sequence ID" value="OKP85459.1"/>
    <property type="molecule type" value="Genomic_DNA"/>
</dbReference>
<dbReference type="Proteomes" id="UP000186058">
    <property type="component" value="Unassembled WGS sequence"/>
</dbReference>
<evidence type="ECO:0000256" key="1">
    <source>
        <dbReference type="ARBA" id="ARBA00022679"/>
    </source>
</evidence>
<dbReference type="PROSITE" id="PS51186">
    <property type="entry name" value="GNAT"/>
    <property type="match status" value="1"/>
</dbReference>
<evidence type="ECO:0000313" key="3">
    <source>
        <dbReference type="EMBL" id="OKP85459.1"/>
    </source>
</evidence>
<dbReference type="CDD" id="cd04301">
    <property type="entry name" value="NAT_SF"/>
    <property type="match status" value="1"/>
</dbReference>
<comment type="caution">
    <text evidence="3">The sequence shown here is derived from an EMBL/GenBank/DDBJ whole genome shotgun (WGS) entry which is preliminary data.</text>
</comment>
<accession>A0ABX3EMM5</accession>
<dbReference type="InterPro" id="IPR050769">
    <property type="entry name" value="NAT_camello-type"/>
</dbReference>
<reference evidence="3 4" key="1">
    <citation type="submission" date="2016-03" db="EMBL/GenBank/DDBJ databases">
        <authorList>
            <person name="Sant'Anna F.H."/>
            <person name="Ambrosini A."/>
            <person name="Souza R."/>
            <person name="Bach E."/>
            <person name="Fernandes G."/>
            <person name="Balsanelli E."/>
            <person name="Baura V.A."/>
            <person name="Souza E.M."/>
            <person name="Passaglia L."/>
        </authorList>
    </citation>
    <scope>NUCLEOTIDE SEQUENCE [LARGE SCALE GENOMIC DNA]</scope>
    <source>
        <strain evidence="3 4">P26E</strain>
    </source>
</reference>
<feature type="domain" description="N-acetyltransferase" evidence="2">
    <location>
        <begin position="6"/>
        <end position="213"/>
    </location>
</feature>
<evidence type="ECO:0000313" key="4">
    <source>
        <dbReference type="Proteomes" id="UP000186058"/>
    </source>
</evidence>
<dbReference type="SUPFAM" id="SSF55729">
    <property type="entry name" value="Acyl-CoA N-acyltransferases (Nat)"/>
    <property type="match status" value="1"/>
</dbReference>
<dbReference type="Pfam" id="PF00583">
    <property type="entry name" value="Acetyltransf_1"/>
    <property type="match status" value="1"/>
</dbReference>
<keyword evidence="4" id="KW-1185">Reference proteome</keyword>
<evidence type="ECO:0000259" key="2">
    <source>
        <dbReference type="PROSITE" id="PS51186"/>
    </source>
</evidence>
<dbReference type="InterPro" id="IPR000182">
    <property type="entry name" value="GNAT_dom"/>
</dbReference>
<dbReference type="PANTHER" id="PTHR13947">
    <property type="entry name" value="GNAT FAMILY N-ACETYLTRANSFERASE"/>
    <property type="match status" value="1"/>
</dbReference>
<organism evidence="3 4">
    <name type="scientific">Paenibacillus helianthi</name>
    <dbReference type="NCBI Taxonomy" id="1349432"/>
    <lineage>
        <taxon>Bacteria</taxon>
        <taxon>Bacillati</taxon>
        <taxon>Bacillota</taxon>
        <taxon>Bacilli</taxon>
        <taxon>Bacillales</taxon>
        <taxon>Paenibacillaceae</taxon>
        <taxon>Paenibacillus</taxon>
    </lineage>
</organism>